<protein>
    <submittedName>
        <fullName evidence="3">Uncharacterized protein</fullName>
    </submittedName>
</protein>
<evidence type="ECO:0000313" key="3">
    <source>
        <dbReference type="EMBL" id="KAL1278880.1"/>
    </source>
</evidence>
<name>A0ABR3NPC6_9TELE</name>
<reference evidence="3 4" key="1">
    <citation type="submission" date="2023-09" db="EMBL/GenBank/DDBJ databases">
        <authorList>
            <person name="Wang M."/>
        </authorList>
    </citation>
    <scope>NUCLEOTIDE SEQUENCE [LARGE SCALE GENOMIC DNA]</scope>
    <source>
        <strain evidence="3">GT-2023</strain>
        <tissue evidence="3">Liver</tissue>
    </source>
</reference>
<feature type="signal peptide" evidence="2">
    <location>
        <begin position="1"/>
        <end position="31"/>
    </location>
</feature>
<accession>A0ABR3NPC6</accession>
<gene>
    <name evidence="3" type="ORF">QQF64_025553</name>
</gene>
<feature type="compositionally biased region" description="Acidic residues" evidence="1">
    <location>
        <begin position="138"/>
        <end position="153"/>
    </location>
</feature>
<organism evidence="3 4">
    <name type="scientific">Cirrhinus molitorella</name>
    <name type="common">mud carp</name>
    <dbReference type="NCBI Taxonomy" id="172907"/>
    <lineage>
        <taxon>Eukaryota</taxon>
        <taxon>Metazoa</taxon>
        <taxon>Chordata</taxon>
        <taxon>Craniata</taxon>
        <taxon>Vertebrata</taxon>
        <taxon>Euteleostomi</taxon>
        <taxon>Actinopterygii</taxon>
        <taxon>Neopterygii</taxon>
        <taxon>Teleostei</taxon>
        <taxon>Ostariophysi</taxon>
        <taxon>Cypriniformes</taxon>
        <taxon>Cyprinidae</taxon>
        <taxon>Labeoninae</taxon>
        <taxon>Labeonini</taxon>
        <taxon>Cirrhinus</taxon>
    </lineage>
</organism>
<comment type="caution">
    <text evidence="3">The sequence shown here is derived from an EMBL/GenBank/DDBJ whole genome shotgun (WGS) entry which is preliminary data.</text>
</comment>
<evidence type="ECO:0000256" key="2">
    <source>
        <dbReference type="SAM" id="SignalP"/>
    </source>
</evidence>
<feature type="region of interest" description="Disordered" evidence="1">
    <location>
        <begin position="103"/>
        <end position="158"/>
    </location>
</feature>
<feature type="compositionally biased region" description="Basic and acidic residues" evidence="1">
    <location>
        <begin position="103"/>
        <end position="137"/>
    </location>
</feature>
<sequence length="197" mass="20589">MLHIADEFAAKMKVSVLFLYFFVTLCPLSEGLPLTCPSPFLNEAAHLGSGKLCATLQLQSKFPCPSVSLAVSENVQVNPEKWHLESLSLKLKQYEEEAAAREEAAAEEAAAREEAAAEEAAAREEAAAEEAAAREEAAAEEAAAEEAAAEEEAAAGVEATAGEEAALGEVAALGEEAAIGESGIIAFLEEAIPFLLL</sequence>
<dbReference type="EMBL" id="JAYMGO010000003">
    <property type="protein sequence ID" value="KAL1278880.1"/>
    <property type="molecule type" value="Genomic_DNA"/>
</dbReference>
<feature type="chain" id="PRO_5045400468" evidence="2">
    <location>
        <begin position="32"/>
        <end position="197"/>
    </location>
</feature>
<proteinExistence type="predicted"/>
<keyword evidence="2" id="KW-0732">Signal</keyword>
<evidence type="ECO:0000313" key="4">
    <source>
        <dbReference type="Proteomes" id="UP001558613"/>
    </source>
</evidence>
<keyword evidence="4" id="KW-1185">Reference proteome</keyword>
<dbReference type="Proteomes" id="UP001558613">
    <property type="component" value="Unassembled WGS sequence"/>
</dbReference>
<evidence type="ECO:0000256" key="1">
    <source>
        <dbReference type="SAM" id="MobiDB-lite"/>
    </source>
</evidence>